<dbReference type="Proteomes" id="UP001317191">
    <property type="component" value="Unassembled WGS sequence"/>
</dbReference>
<dbReference type="InterPro" id="IPR000866">
    <property type="entry name" value="AhpC/TSA"/>
</dbReference>
<evidence type="ECO:0000256" key="2">
    <source>
        <dbReference type="SAM" id="SignalP"/>
    </source>
</evidence>
<dbReference type="SUPFAM" id="SSF52833">
    <property type="entry name" value="Thioredoxin-like"/>
    <property type="match status" value="1"/>
</dbReference>
<dbReference type="PANTHER" id="PTHR42852">
    <property type="entry name" value="THIOL:DISULFIDE INTERCHANGE PROTEIN DSBE"/>
    <property type="match status" value="1"/>
</dbReference>
<protein>
    <submittedName>
        <fullName evidence="4">TlpA family protein disulfide reductase</fullName>
    </submittedName>
</protein>
<dbReference type="CDD" id="cd02966">
    <property type="entry name" value="TlpA_like_family"/>
    <property type="match status" value="1"/>
</dbReference>
<dbReference type="InterPro" id="IPR050553">
    <property type="entry name" value="Thioredoxin_ResA/DsbE_sf"/>
</dbReference>
<proteinExistence type="predicted"/>
<feature type="domain" description="Thioredoxin" evidence="3">
    <location>
        <begin position="7"/>
        <end position="159"/>
    </location>
</feature>
<keyword evidence="1" id="KW-0676">Redox-active center</keyword>
<dbReference type="InterPro" id="IPR017937">
    <property type="entry name" value="Thioredoxin_CS"/>
</dbReference>
<evidence type="ECO:0000313" key="5">
    <source>
        <dbReference type="Proteomes" id="UP001317191"/>
    </source>
</evidence>
<dbReference type="PROSITE" id="PS00194">
    <property type="entry name" value="THIOREDOXIN_1"/>
    <property type="match status" value="1"/>
</dbReference>
<sequence>MRYFRFIALSLFFLSFSAKAQDLITFQNFEELNSYIQKNSEKPLVVNFWATWCAPCVKELPYFQKLHLENPNVKVVTVSLDFDKQVESKLKPFLKKKNYSFVTTYMADKKFNNWISKVDENWSGSIPATWIINGNKTIFVEQEFASFEELNQFVKESLIKLIL</sequence>
<dbReference type="InterPro" id="IPR036249">
    <property type="entry name" value="Thioredoxin-like_sf"/>
</dbReference>
<feature type="chain" id="PRO_5046978765" evidence="2">
    <location>
        <begin position="21"/>
        <end position="163"/>
    </location>
</feature>
<keyword evidence="5" id="KW-1185">Reference proteome</keyword>
<accession>A0ABT0TLU6</accession>
<gene>
    <name evidence="4" type="ORF">NAT50_03755</name>
</gene>
<dbReference type="Pfam" id="PF00578">
    <property type="entry name" value="AhpC-TSA"/>
    <property type="match status" value="1"/>
</dbReference>
<dbReference type="RefSeq" id="WP_250591647.1">
    <property type="nucleotide sequence ID" value="NZ_JAMLJM010000002.1"/>
</dbReference>
<evidence type="ECO:0000313" key="4">
    <source>
        <dbReference type="EMBL" id="MCL9808466.1"/>
    </source>
</evidence>
<feature type="signal peptide" evidence="2">
    <location>
        <begin position="1"/>
        <end position="20"/>
    </location>
</feature>
<comment type="caution">
    <text evidence="4">The sequence shown here is derived from an EMBL/GenBank/DDBJ whole genome shotgun (WGS) entry which is preliminary data.</text>
</comment>
<dbReference type="PANTHER" id="PTHR42852:SF17">
    <property type="entry name" value="THIOREDOXIN-LIKE PROTEIN HI_1115"/>
    <property type="match status" value="1"/>
</dbReference>
<dbReference type="Gene3D" id="3.40.30.10">
    <property type="entry name" value="Glutaredoxin"/>
    <property type="match status" value="1"/>
</dbReference>
<evidence type="ECO:0000256" key="1">
    <source>
        <dbReference type="ARBA" id="ARBA00023284"/>
    </source>
</evidence>
<organism evidence="4 5">
    <name type="scientific">Flavobacterium luminosum</name>
    <dbReference type="NCBI Taxonomy" id="2949086"/>
    <lineage>
        <taxon>Bacteria</taxon>
        <taxon>Pseudomonadati</taxon>
        <taxon>Bacteroidota</taxon>
        <taxon>Flavobacteriia</taxon>
        <taxon>Flavobacteriales</taxon>
        <taxon>Flavobacteriaceae</taxon>
        <taxon>Flavobacterium</taxon>
    </lineage>
</organism>
<evidence type="ECO:0000259" key="3">
    <source>
        <dbReference type="PROSITE" id="PS51352"/>
    </source>
</evidence>
<dbReference type="EMBL" id="JAMLJM010000002">
    <property type="protein sequence ID" value="MCL9808466.1"/>
    <property type="molecule type" value="Genomic_DNA"/>
</dbReference>
<reference evidence="4 5" key="1">
    <citation type="submission" date="2022-05" db="EMBL/GenBank/DDBJ databases">
        <title>Flavobacterium sp., isolated from activated sludge.</title>
        <authorList>
            <person name="Ran Q."/>
        </authorList>
    </citation>
    <scope>NUCLEOTIDE SEQUENCE [LARGE SCALE GENOMIC DNA]</scope>
    <source>
        <strain evidence="4 5">HXWNR70</strain>
    </source>
</reference>
<dbReference type="InterPro" id="IPR013766">
    <property type="entry name" value="Thioredoxin_domain"/>
</dbReference>
<name>A0ABT0TLU6_9FLAO</name>
<dbReference type="PROSITE" id="PS51352">
    <property type="entry name" value="THIOREDOXIN_2"/>
    <property type="match status" value="1"/>
</dbReference>
<keyword evidence="2" id="KW-0732">Signal</keyword>